<dbReference type="NCBIfam" id="TIGR04255">
    <property type="entry name" value="sporadTIGR04255"/>
    <property type="match status" value="1"/>
</dbReference>
<sequence>MTKTPSNLIGREVVRGLIVTFVPKSGKHAIAEVVFGLVFTKAFEPHQIEILVRNHGLWKEHLPRVARGGGFQVMFGSGFPPPEIQLPMEAGVSFERVNPDGTLNWRLKIEQNSVFVNCLDYTRWSEIWGRAREYLKLVVSLTGLEGHVTSGLLQYIDVFEWSRPVEEFDINELLRVGNEYIPASMADRGHLFHLHQGWYSPDSGSRRLVRVHVDGVEEVVFSGDTNNPHRVSPIVKIDTYLQDQLKEFVPTIDMFDSGWIDSSFSDMHNENKKLLGAFLTDELCGRIGLNVE</sequence>
<organism evidence="1 2">
    <name type="scientific">Agrobacterium tumefaciens</name>
    <dbReference type="NCBI Taxonomy" id="358"/>
    <lineage>
        <taxon>Bacteria</taxon>
        <taxon>Pseudomonadati</taxon>
        <taxon>Pseudomonadota</taxon>
        <taxon>Alphaproteobacteria</taxon>
        <taxon>Hyphomicrobiales</taxon>
        <taxon>Rhizobiaceae</taxon>
        <taxon>Rhizobium/Agrobacterium group</taxon>
        <taxon>Agrobacterium</taxon>
        <taxon>Agrobacterium tumefaciens complex</taxon>
    </lineage>
</organism>
<dbReference type="InterPro" id="IPR026349">
    <property type="entry name" value="CHP04255"/>
</dbReference>
<dbReference type="EMBL" id="CP039923">
    <property type="protein sequence ID" value="QCL96069.1"/>
    <property type="molecule type" value="Genomic_DNA"/>
</dbReference>
<reference evidence="1 2" key="1">
    <citation type="submission" date="2019-04" db="EMBL/GenBank/DDBJ databases">
        <title>Complete genome sequence of Agrobacterium tumefaciens CFBP7129.</title>
        <authorList>
            <person name="Haryono M."/>
            <person name="Lin Y.-C."/>
            <person name="Lai E.-M."/>
            <person name="Kuo C.-H."/>
        </authorList>
    </citation>
    <scope>NUCLEOTIDE SEQUENCE [LARGE SCALE GENOMIC DNA]</scope>
    <source>
        <strain evidence="1 2">CFBP7129</strain>
    </source>
</reference>
<protein>
    <submittedName>
        <fullName evidence="1">TIGR04255 family protein</fullName>
    </submittedName>
</protein>
<dbReference type="Proteomes" id="UP000298649">
    <property type="component" value="Chromosome linear"/>
</dbReference>
<name>A0A4D7YYL9_AGRTU</name>
<gene>
    <name evidence="1" type="ORF">CFBP7129_17540</name>
</gene>
<proteinExistence type="predicted"/>
<evidence type="ECO:0000313" key="2">
    <source>
        <dbReference type="Proteomes" id="UP000298649"/>
    </source>
</evidence>
<evidence type="ECO:0000313" key="1">
    <source>
        <dbReference type="EMBL" id="QCL96069.1"/>
    </source>
</evidence>
<dbReference type="AlphaFoldDB" id="A0A4D7YYL9"/>
<accession>A0A4D7YYL9</accession>